<dbReference type="STRING" id="7574.A0A1S3I0G2"/>
<dbReference type="AlphaFoldDB" id="A0A1S3I0G2"/>
<dbReference type="InterPro" id="IPR035984">
    <property type="entry name" value="Acyl-CoA-binding_sf"/>
</dbReference>
<keyword evidence="4" id="KW-1185">Reference proteome</keyword>
<dbReference type="FunFam" id="1.20.80.10:FF:000010">
    <property type="entry name" value="Acyl-CoA-binding domain-containing protein 5"/>
    <property type="match status" value="1"/>
</dbReference>
<evidence type="ECO:0000313" key="5">
    <source>
        <dbReference type="RefSeq" id="XP_013391752.1"/>
    </source>
</evidence>
<dbReference type="InterPro" id="IPR000582">
    <property type="entry name" value="Acyl-CoA-binding_protein"/>
</dbReference>
<name>A0A1S3I0G2_LINAN</name>
<dbReference type="InterPro" id="IPR014352">
    <property type="entry name" value="FERM/acyl-CoA-bd_prot_sf"/>
</dbReference>
<dbReference type="GeneID" id="106159866"/>
<dbReference type="OMA" id="YEAWNSN"/>
<dbReference type="PRINTS" id="PR00689">
    <property type="entry name" value="ACOABINDINGP"/>
</dbReference>
<gene>
    <name evidence="5" type="primary">LOC106159866</name>
</gene>
<dbReference type="GO" id="GO:0006631">
    <property type="term" value="P:fatty acid metabolic process"/>
    <property type="evidence" value="ECO:0007669"/>
    <property type="project" value="TreeGrafter"/>
</dbReference>
<sequence>MKMTFEPEFLKAAEDVKNLKSKPTDAEMLELYGLFKQAMIGDVNTDRPGMLDFTGKAKWDAWEGRKGMSKENAMELYISVANNLVEKYGML</sequence>
<dbReference type="Gene3D" id="1.20.80.10">
    <property type="match status" value="1"/>
</dbReference>
<protein>
    <submittedName>
        <fullName evidence="5">Acyl-CoA-binding protein-like</fullName>
    </submittedName>
</protein>
<reference evidence="5" key="1">
    <citation type="submission" date="2025-08" db="UniProtKB">
        <authorList>
            <consortium name="RefSeq"/>
        </authorList>
    </citation>
    <scope>IDENTIFICATION</scope>
    <source>
        <tissue evidence="5">Gonads</tissue>
    </source>
</reference>
<dbReference type="PANTHER" id="PTHR23310:SF62">
    <property type="entry name" value="ACYL-COA BINDING PROTEIN 1, ISOFORM A"/>
    <property type="match status" value="1"/>
</dbReference>
<evidence type="ECO:0000313" key="4">
    <source>
        <dbReference type="Proteomes" id="UP000085678"/>
    </source>
</evidence>
<dbReference type="KEGG" id="lak:106159866"/>
<dbReference type="PROSITE" id="PS51228">
    <property type="entry name" value="ACB_2"/>
    <property type="match status" value="1"/>
</dbReference>
<dbReference type="Proteomes" id="UP000085678">
    <property type="component" value="Unplaced"/>
</dbReference>
<dbReference type="InParanoid" id="A0A1S3I0G2"/>
<dbReference type="GO" id="GO:0000062">
    <property type="term" value="F:fatty-acyl-CoA binding"/>
    <property type="evidence" value="ECO:0007669"/>
    <property type="project" value="InterPro"/>
</dbReference>
<evidence type="ECO:0000256" key="2">
    <source>
        <dbReference type="ARBA" id="ARBA00023121"/>
    </source>
</evidence>
<dbReference type="Pfam" id="PF00887">
    <property type="entry name" value="ACBP"/>
    <property type="match status" value="1"/>
</dbReference>
<evidence type="ECO:0000256" key="1">
    <source>
        <dbReference type="ARBA" id="ARBA00005567"/>
    </source>
</evidence>
<dbReference type="PANTHER" id="PTHR23310">
    <property type="entry name" value="ACYL-COA-BINDING PROTEIN, ACBP"/>
    <property type="match status" value="1"/>
</dbReference>
<comment type="similarity">
    <text evidence="1">Belongs to the ACBP family.</text>
</comment>
<dbReference type="FunCoup" id="A0A1S3I0G2">
    <property type="interactions" value="723"/>
</dbReference>
<evidence type="ECO:0000259" key="3">
    <source>
        <dbReference type="PROSITE" id="PS51228"/>
    </source>
</evidence>
<dbReference type="SUPFAM" id="SSF47027">
    <property type="entry name" value="Acyl-CoA binding protein"/>
    <property type="match status" value="1"/>
</dbReference>
<feature type="domain" description="ACB" evidence="3">
    <location>
        <begin position="1"/>
        <end position="90"/>
    </location>
</feature>
<organism evidence="4 5">
    <name type="scientific">Lingula anatina</name>
    <name type="common">Brachiopod</name>
    <name type="synonym">Lingula unguis</name>
    <dbReference type="NCBI Taxonomy" id="7574"/>
    <lineage>
        <taxon>Eukaryota</taxon>
        <taxon>Metazoa</taxon>
        <taxon>Spiralia</taxon>
        <taxon>Lophotrochozoa</taxon>
        <taxon>Brachiopoda</taxon>
        <taxon>Linguliformea</taxon>
        <taxon>Lingulata</taxon>
        <taxon>Lingulida</taxon>
        <taxon>Linguloidea</taxon>
        <taxon>Lingulidae</taxon>
        <taxon>Lingula</taxon>
    </lineage>
</organism>
<dbReference type="OrthoDB" id="346910at2759"/>
<dbReference type="RefSeq" id="XP_013391752.1">
    <property type="nucleotide sequence ID" value="XM_013536298.1"/>
</dbReference>
<proteinExistence type="inferred from homology"/>
<keyword evidence="2" id="KW-0446">Lipid-binding</keyword>
<accession>A0A1S3I0G2</accession>